<protein>
    <recommendedName>
        <fullName evidence="3">HNH nuclease domain-containing protein</fullName>
    </recommendedName>
</protein>
<dbReference type="EMBL" id="VXIT01000008">
    <property type="protein sequence ID" value="KAA6410796.1"/>
    <property type="molecule type" value="Genomic_DNA"/>
</dbReference>
<organism evidence="1 2">
    <name type="scientific">Lasallia pustulata</name>
    <dbReference type="NCBI Taxonomy" id="136370"/>
    <lineage>
        <taxon>Eukaryota</taxon>
        <taxon>Fungi</taxon>
        <taxon>Dikarya</taxon>
        <taxon>Ascomycota</taxon>
        <taxon>Pezizomycotina</taxon>
        <taxon>Lecanoromycetes</taxon>
        <taxon>OSLEUM clade</taxon>
        <taxon>Umbilicariomycetidae</taxon>
        <taxon>Umbilicariales</taxon>
        <taxon>Umbilicariaceae</taxon>
        <taxon>Lasallia</taxon>
    </lineage>
</organism>
<evidence type="ECO:0000313" key="2">
    <source>
        <dbReference type="Proteomes" id="UP000324767"/>
    </source>
</evidence>
<evidence type="ECO:0000313" key="1">
    <source>
        <dbReference type="EMBL" id="KAA6410796.1"/>
    </source>
</evidence>
<comment type="caution">
    <text evidence="1">The sequence shown here is derived from an EMBL/GenBank/DDBJ whole genome shotgun (WGS) entry which is preliminary data.</text>
</comment>
<gene>
    <name evidence="1" type="ORF">FRX48_05106</name>
</gene>
<sequence>MDQIFGPGAHEDLFGVRNGLVMSPLIEGNCDTHNLVIVPKRALTDSNAVDERVFRIVDHQIDDNPVHELGMTYKELDDRQLKFLSDARPAARYLYFQYVVTMLLARSSNNNPKAQEIDAACRGTAWATPGPYIRHSMLRALMQSSVTWIH</sequence>
<dbReference type="AlphaFoldDB" id="A0A5M8PQG1"/>
<evidence type="ECO:0008006" key="3">
    <source>
        <dbReference type="Google" id="ProtNLM"/>
    </source>
</evidence>
<accession>A0A5M8PQG1</accession>
<reference evidence="1 2" key="1">
    <citation type="submission" date="2019-09" db="EMBL/GenBank/DDBJ databases">
        <title>The hologenome of the rock-dwelling lichen Lasallia pustulata.</title>
        <authorList>
            <person name="Greshake Tzovaras B."/>
            <person name="Segers F."/>
            <person name="Bicker A."/>
            <person name="Dal Grande F."/>
            <person name="Otte J."/>
            <person name="Hankeln T."/>
            <person name="Schmitt I."/>
            <person name="Ebersberger I."/>
        </authorList>
    </citation>
    <scope>NUCLEOTIDE SEQUENCE [LARGE SCALE GENOMIC DNA]</scope>
    <source>
        <strain evidence="1">A1-1</strain>
    </source>
</reference>
<dbReference type="OrthoDB" id="5386595at2759"/>
<name>A0A5M8PQG1_9LECA</name>
<dbReference type="Proteomes" id="UP000324767">
    <property type="component" value="Unassembled WGS sequence"/>
</dbReference>
<proteinExistence type="predicted"/>